<dbReference type="Pfam" id="PF13177">
    <property type="entry name" value="DNA_pol3_delta2"/>
    <property type="match status" value="1"/>
</dbReference>
<dbReference type="SUPFAM" id="SSF52540">
    <property type="entry name" value="P-loop containing nucleoside triphosphate hydrolases"/>
    <property type="match status" value="1"/>
</dbReference>
<dbReference type="InterPro" id="IPR012763">
    <property type="entry name" value="DNA_pol_III_sug/sutau_N"/>
</dbReference>
<dbReference type="Gene3D" id="1.10.8.60">
    <property type="match status" value="1"/>
</dbReference>
<feature type="region of interest" description="Disordered" evidence="2">
    <location>
        <begin position="91"/>
        <end position="125"/>
    </location>
</feature>
<dbReference type="Pfam" id="PF23007">
    <property type="entry name" value="DnaA_N-like_STI"/>
    <property type="match status" value="1"/>
</dbReference>
<dbReference type="GO" id="GO:0006261">
    <property type="term" value="P:DNA-templated DNA replication"/>
    <property type="evidence" value="ECO:0007669"/>
    <property type="project" value="TreeGrafter"/>
</dbReference>
<proteinExistence type="predicted"/>
<dbReference type="GO" id="GO:0005524">
    <property type="term" value="F:ATP binding"/>
    <property type="evidence" value="ECO:0007669"/>
    <property type="project" value="InterPro"/>
</dbReference>
<evidence type="ECO:0000256" key="1">
    <source>
        <dbReference type="ARBA" id="ARBA00022528"/>
    </source>
</evidence>
<keyword evidence="1" id="KW-0934">Plastid</keyword>
<protein>
    <recommendedName>
        <fullName evidence="3">STICHEL DnaA-N-like alpha-beta domain-containing protein</fullName>
    </recommendedName>
</protein>
<dbReference type="GO" id="GO:0009360">
    <property type="term" value="C:DNA polymerase III complex"/>
    <property type="evidence" value="ECO:0007669"/>
    <property type="project" value="InterPro"/>
</dbReference>
<dbReference type="GO" id="GO:0003887">
    <property type="term" value="F:DNA-directed DNA polymerase activity"/>
    <property type="evidence" value="ECO:0007669"/>
    <property type="project" value="InterPro"/>
</dbReference>
<sequence length="945" mass="105349">MFEQDRLTSAHSRNSFVTSHIQRHLHLMSPLHVKHMEHTKLAPFQKVDTANTFGITVQKALMRELSILQNHSSFSDPAMSPSCWSNPAPAAMASKLPSTSHKITKRAKKGNFKERRGSKQKRKRATQMKFLVSRGQNRVTSTRLKSSSSSCVRSSKCLPSSRSIILPPECKTHHLVHVSREILCGNKNQGFLKKNRWISRKCTTSFVDVSPTFDKESMPISTSFSVKYAPKSFADILGQHVVTHALSNALSSGRVAPMYIFYGPHGTGKTSCARLFALALNCLSINKSRPCRTCRLCLAQLSGKFCPIKEVKGRVNHITSLMKDVSGSTSFLYRVCLVKECSSFSNKAWNALLKGIKGASKKTVFIFNTVSLEDVPHAIVSHCQKFHFKIISEQDVICKLQAISMRESLDADNEAIELIASTCNGSLCDAESMLDRCCRLGREVTVPVVQNLVGLISDSKLMELLGFAFSAERVKTIQYSKAFFDSGVKPISLLSQLASFITRILASGHHVSRTEEEHKFFCKQELTKDERRRLRQALSVLSEAEKQVRGLSSGAMWLIAALLQFADVQGSTIKDLTNLSASNVSLIQMEYLPSKKGELPTISKDISPFAPALPITKHDNKDERIKQQRDTTKDNLQQVWQRVLDAVNSTNLRCFLQTEGKLVALSIDEDSKDALLEFHRLEHLSRVQRSKASILQAFHAALGHRVKVRAHLLSGVNKRRGSCSSSEAAKLCPSQWAPLMPDECCISSFLTNTGDTGCRHGSPETEVACEPRILLGRGSALAQPRINSFLLEERGRVKQPSMNKPILYEDINERVFPHEAMQMKWLHQSKKRNLEKGILSLEKGSRGDGIQGCKLGLQFDTLNTMPRGDPVCAKIENCKTLATADAKRSEEENMKKESKVKECVCWRAGNHIIKAVENFRTCSEHSRFSINFLCCASIPKSSIAL</sequence>
<dbReference type="PANTHER" id="PTHR11669">
    <property type="entry name" value="REPLICATION FACTOR C / DNA POLYMERASE III GAMMA-TAU SUBUNIT"/>
    <property type="match status" value="1"/>
</dbReference>
<dbReference type="PANTHER" id="PTHR11669:SF46">
    <property type="entry name" value="PROTEIN STICHEL-LIKE 3"/>
    <property type="match status" value="1"/>
</dbReference>
<dbReference type="Proteomes" id="UP000886520">
    <property type="component" value="Chromosome 14"/>
</dbReference>
<organism evidence="4 5">
    <name type="scientific">Adiantum capillus-veneris</name>
    <name type="common">Maidenhair fern</name>
    <dbReference type="NCBI Taxonomy" id="13818"/>
    <lineage>
        <taxon>Eukaryota</taxon>
        <taxon>Viridiplantae</taxon>
        <taxon>Streptophyta</taxon>
        <taxon>Embryophyta</taxon>
        <taxon>Tracheophyta</taxon>
        <taxon>Polypodiopsida</taxon>
        <taxon>Polypodiidae</taxon>
        <taxon>Polypodiales</taxon>
        <taxon>Pteridineae</taxon>
        <taxon>Pteridaceae</taxon>
        <taxon>Vittarioideae</taxon>
        <taxon>Adiantum</taxon>
    </lineage>
</organism>
<dbReference type="GO" id="GO:0006281">
    <property type="term" value="P:DNA repair"/>
    <property type="evidence" value="ECO:0007669"/>
    <property type="project" value="TreeGrafter"/>
</dbReference>
<keyword evidence="1" id="KW-0150">Chloroplast</keyword>
<comment type="caution">
    <text evidence="4">The sequence shown here is derived from an EMBL/GenBank/DDBJ whole genome shotgun (WGS) entry which is preliminary data.</text>
</comment>
<dbReference type="InterPro" id="IPR050238">
    <property type="entry name" value="DNA_Rep/Repair_Clamp_Loader"/>
</dbReference>
<reference evidence="4" key="1">
    <citation type="submission" date="2021-01" db="EMBL/GenBank/DDBJ databases">
        <title>Adiantum capillus-veneris genome.</title>
        <authorList>
            <person name="Fang Y."/>
            <person name="Liao Q."/>
        </authorList>
    </citation>
    <scope>NUCLEOTIDE SEQUENCE</scope>
    <source>
        <strain evidence="4">H3</strain>
        <tissue evidence="4">Leaf</tissue>
    </source>
</reference>
<dbReference type="AlphaFoldDB" id="A0A9D4UN99"/>
<dbReference type="GO" id="GO:0003689">
    <property type="term" value="F:DNA clamp loader activity"/>
    <property type="evidence" value="ECO:0007669"/>
    <property type="project" value="TreeGrafter"/>
</dbReference>
<name>A0A9D4UN99_ADICA</name>
<gene>
    <name evidence="4" type="ORF">GOP47_0015115</name>
</gene>
<evidence type="ECO:0000256" key="2">
    <source>
        <dbReference type="SAM" id="MobiDB-lite"/>
    </source>
</evidence>
<evidence type="ECO:0000313" key="5">
    <source>
        <dbReference type="Proteomes" id="UP000886520"/>
    </source>
</evidence>
<dbReference type="Gene3D" id="3.40.50.300">
    <property type="entry name" value="P-loop containing nucleotide triphosphate hydrolases"/>
    <property type="match status" value="1"/>
</dbReference>
<dbReference type="OrthoDB" id="1970371at2759"/>
<dbReference type="GO" id="GO:0005663">
    <property type="term" value="C:DNA replication factor C complex"/>
    <property type="evidence" value="ECO:0007669"/>
    <property type="project" value="TreeGrafter"/>
</dbReference>
<dbReference type="NCBIfam" id="TIGR02397">
    <property type="entry name" value="dnaX_nterm"/>
    <property type="match status" value="1"/>
</dbReference>
<dbReference type="EMBL" id="JABFUD020000014">
    <property type="protein sequence ID" value="KAI5070772.1"/>
    <property type="molecule type" value="Genomic_DNA"/>
</dbReference>
<dbReference type="InterPro" id="IPR027417">
    <property type="entry name" value="P-loop_NTPase"/>
</dbReference>
<accession>A0A9D4UN99</accession>
<dbReference type="InterPro" id="IPR054506">
    <property type="entry name" value="DnaA_N-like_STI"/>
</dbReference>
<evidence type="ECO:0000313" key="4">
    <source>
        <dbReference type="EMBL" id="KAI5070772.1"/>
    </source>
</evidence>
<keyword evidence="5" id="KW-1185">Reference proteome</keyword>
<feature type="domain" description="STICHEL DnaA-N-like alpha-beta" evidence="3">
    <location>
        <begin position="628"/>
        <end position="711"/>
    </location>
</feature>
<evidence type="ECO:0000259" key="3">
    <source>
        <dbReference type="Pfam" id="PF23007"/>
    </source>
</evidence>